<organism evidence="1 2">
    <name type="scientific">Streptomyces polygonati</name>
    <dbReference type="NCBI Taxonomy" id="1617087"/>
    <lineage>
        <taxon>Bacteria</taxon>
        <taxon>Bacillati</taxon>
        <taxon>Actinomycetota</taxon>
        <taxon>Actinomycetes</taxon>
        <taxon>Kitasatosporales</taxon>
        <taxon>Streptomycetaceae</taxon>
        <taxon>Streptomyces</taxon>
    </lineage>
</organism>
<dbReference type="NCBIfam" id="NF042934">
    <property type="entry name" value="cis_reg_atten"/>
    <property type="match status" value="1"/>
</dbReference>
<name>A0ABV8HYV3_9ACTN</name>
<gene>
    <name evidence="1" type="ORF">ACFO3J_32990</name>
</gene>
<dbReference type="InterPro" id="IPR049979">
    <property type="entry name" value="Cys_resp_CS_actino"/>
</dbReference>
<evidence type="ECO:0000313" key="1">
    <source>
        <dbReference type="EMBL" id="MFC4036227.1"/>
    </source>
</evidence>
<proteinExistence type="predicted"/>
<reference evidence="2" key="1">
    <citation type="journal article" date="2019" name="Int. J. Syst. Evol. Microbiol.">
        <title>The Global Catalogue of Microorganisms (GCM) 10K type strain sequencing project: providing services to taxonomists for standard genome sequencing and annotation.</title>
        <authorList>
            <consortium name="The Broad Institute Genomics Platform"/>
            <consortium name="The Broad Institute Genome Sequencing Center for Infectious Disease"/>
            <person name="Wu L."/>
            <person name="Ma J."/>
        </authorList>
    </citation>
    <scope>NUCLEOTIDE SEQUENCE [LARGE SCALE GENOMIC DNA]</scope>
    <source>
        <strain evidence="2">CGMCC 4.7237</strain>
    </source>
</reference>
<dbReference type="Proteomes" id="UP001595765">
    <property type="component" value="Unassembled WGS sequence"/>
</dbReference>
<protein>
    <submittedName>
        <fullName evidence="1">Leader peptide</fullName>
    </submittedName>
</protein>
<evidence type="ECO:0000313" key="2">
    <source>
        <dbReference type="Proteomes" id="UP001595765"/>
    </source>
</evidence>
<sequence length="69" mass="7597">MRAQLRPRFHRAVRDARTVHGTSSSAPAARRGCFHPAAVRVLVPGGPLIRLYGRQHIDLLRVAGALCCR</sequence>
<dbReference type="EMBL" id="JBHSBB010000047">
    <property type="protein sequence ID" value="MFC4036227.1"/>
    <property type="molecule type" value="Genomic_DNA"/>
</dbReference>
<comment type="caution">
    <text evidence="1">The sequence shown here is derived from an EMBL/GenBank/DDBJ whole genome shotgun (WGS) entry which is preliminary data.</text>
</comment>
<keyword evidence="2" id="KW-1185">Reference proteome</keyword>
<accession>A0ABV8HYV3</accession>
<dbReference type="RefSeq" id="WP_386437552.1">
    <property type="nucleotide sequence ID" value="NZ_JBHSBB010000047.1"/>
</dbReference>